<dbReference type="PRINTS" id="PR00340">
    <property type="entry name" value="PIIGLNB"/>
</dbReference>
<dbReference type="InterPro" id="IPR015867">
    <property type="entry name" value="N-reg_PII/ATP_PRibTrfase_C"/>
</dbReference>
<dbReference type="Pfam" id="PF00543">
    <property type="entry name" value="P-II"/>
    <property type="match status" value="1"/>
</dbReference>
<dbReference type="Gene3D" id="3.30.70.120">
    <property type="match status" value="1"/>
</dbReference>
<dbReference type="EMBL" id="JACNIG010000352">
    <property type="protein sequence ID" value="MBC8433908.1"/>
    <property type="molecule type" value="Genomic_DNA"/>
</dbReference>
<gene>
    <name evidence="1" type="ORF">H8D96_18505</name>
</gene>
<protein>
    <submittedName>
        <fullName evidence="1">P-II family nitrogen regulator</fullName>
    </submittedName>
</protein>
<dbReference type="InterPro" id="IPR011322">
    <property type="entry name" value="N-reg_PII-like_a/b"/>
</dbReference>
<proteinExistence type="predicted"/>
<sequence length="108" mass="11403">MTYKSIVAMIKPNLTHMVVNSAKQAGATGATIIPASGTGAHEAKTFFGLTLDIRTDVVIFLVDGEMIEPVLSAIKEAGQLSEPGTGIAFVFPVEQTVGFESQSSKPHR</sequence>
<evidence type="ECO:0000313" key="2">
    <source>
        <dbReference type="Proteomes" id="UP000605201"/>
    </source>
</evidence>
<dbReference type="SMART" id="SM00938">
    <property type="entry name" value="P-II"/>
    <property type="match status" value="1"/>
</dbReference>
<organism evidence="1 2">
    <name type="scientific">Candidatus Desulfatibia vada</name>
    <dbReference type="NCBI Taxonomy" id="2841696"/>
    <lineage>
        <taxon>Bacteria</taxon>
        <taxon>Pseudomonadati</taxon>
        <taxon>Thermodesulfobacteriota</taxon>
        <taxon>Desulfobacteria</taxon>
        <taxon>Desulfobacterales</taxon>
        <taxon>Desulfobacterales incertae sedis</taxon>
        <taxon>Candidatus Desulfatibia</taxon>
    </lineage>
</organism>
<accession>A0A8J6P3H5</accession>
<reference evidence="1 2" key="1">
    <citation type="submission" date="2020-08" db="EMBL/GenBank/DDBJ databases">
        <title>Bridging the membrane lipid divide: bacteria of the FCB group superphylum have the potential to synthesize archaeal ether lipids.</title>
        <authorList>
            <person name="Villanueva L."/>
            <person name="Von Meijenfeldt F.A.B."/>
            <person name="Westbye A.B."/>
            <person name="Yadav S."/>
            <person name="Hopmans E.C."/>
            <person name="Dutilh B.E."/>
            <person name="Sinninghe Damste J.S."/>
        </authorList>
    </citation>
    <scope>NUCLEOTIDE SEQUENCE [LARGE SCALE GENOMIC DNA]</scope>
    <source>
        <strain evidence="1">NIOZ-UU17</strain>
    </source>
</reference>
<dbReference type="InterPro" id="IPR002187">
    <property type="entry name" value="N-reg_PII"/>
</dbReference>
<dbReference type="GO" id="GO:0030234">
    <property type="term" value="F:enzyme regulator activity"/>
    <property type="evidence" value="ECO:0007669"/>
    <property type="project" value="InterPro"/>
</dbReference>
<dbReference type="Proteomes" id="UP000605201">
    <property type="component" value="Unassembled WGS sequence"/>
</dbReference>
<dbReference type="PROSITE" id="PS51343">
    <property type="entry name" value="PII_GLNB_DOM"/>
    <property type="match status" value="1"/>
</dbReference>
<name>A0A8J6P3H5_9BACT</name>
<dbReference type="AlphaFoldDB" id="A0A8J6P3H5"/>
<dbReference type="GO" id="GO:0006808">
    <property type="term" value="P:regulation of nitrogen utilization"/>
    <property type="evidence" value="ECO:0007669"/>
    <property type="project" value="InterPro"/>
</dbReference>
<comment type="caution">
    <text evidence="1">The sequence shown here is derived from an EMBL/GenBank/DDBJ whole genome shotgun (WGS) entry which is preliminary data.</text>
</comment>
<dbReference type="SUPFAM" id="SSF54913">
    <property type="entry name" value="GlnB-like"/>
    <property type="match status" value="1"/>
</dbReference>
<evidence type="ECO:0000313" key="1">
    <source>
        <dbReference type="EMBL" id="MBC8433908.1"/>
    </source>
</evidence>